<organism evidence="1 2">
    <name type="scientific">Pygocentrus nattereri</name>
    <name type="common">Red-bellied piranha</name>
    <dbReference type="NCBI Taxonomy" id="42514"/>
    <lineage>
        <taxon>Eukaryota</taxon>
        <taxon>Metazoa</taxon>
        <taxon>Chordata</taxon>
        <taxon>Craniata</taxon>
        <taxon>Vertebrata</taxon>
        <taxon>Euteleostomi</taxon>
        <taxon>Actinopterygii</taxon>
        <taxon>Neopterygii</taxon>
        <taxon>Teleostei</taxon>
        <taxon>Ostariophysi</taxon>
        <taxon>Characiformes</taxon>
        <taxon>Characoidei</taxon>
        <taxon>Pygocentrus</taxon>
    </lineage>
</organism>
<reference evidence="1 2" key="1">
    <citation type="submission" date="2020-10" db="EMBL/GenBank/DDBJ databases">
        <title>Pygocentrus nattereri (red-bellied piranha) genome, fPygNat1, primary haplotype.</title>
        <authorList>
            <person name="Myers G."/>
            <person name="Meyer A."/>
            <person name="Karagic N."/>
            <person name="Pippel M."/>
            <person name="Winkler S."/>
            <person name="Tracey A."/>
            <person name="Wood J."/>
            <person name="Formenti G."/>
            <person name="Howe K."/>
            <person name="Fedrigo O."/>
            <person name="Jarvis E.D."/>
        </authorList>
    </citation>
    <scope>NUCLEOTIDE SEQUENCE [LARGE SCALE GENOMIC DNA]</scope>
</reference>
<dbReference type="Ensembl" id="ENSPNAT00000079283.1">
    <property type="protein sequence ID" value="ENSPNAP00000063541.1"/>
    <property type="gene ID" value="ENSPNAG00000030939.1"/>
</dbReference>
<dbReference type="AlphaFoldDB" id="A0AAR2KN64"/>
<sequence length="76" mass="8734">FRKVLKKIRYIKYANLHSSARKLCMERTWTFQHDNDPKHKAKSTCHCGHLCLLTSVSLSHSGEISSTQFMQDSPGI</sequence>
<accession>A0AAR2KN64</accession>
<proteinExistence type="predicted"/>
<keyword evidence="2" id="KW-1185">Reference proteome</keyword>
<dbReference type="Proteomes" id="UP001501920">
    <property type="component" value="Chromosome 15"/>
</dbReference>
<reference evidence="1" key="3">
    <citation type="submission" date="2025-09" db="UniProtKB">
        <authorList>
            <consortium name="Ensembl"/>
        </authorList>
    </citation>
    <scope>IDENTIFICATION</scope>
</reference>
<evidence type="ECO:0000313" key="2">
    <source>
        <dbReference type="Proteomes" id="UP001501920"/>
    </source>
</evidence>
<evidence type="ECO:0000313" key="1">
    <source>
        <dbReference type="Ensembl" id="ENSPNAP00000063541.1"/>
    </source>
</evidence>
<dbReference type="GeneTree" id="ENSGT01110000268666"/>
<name>A0AAR2KN64_PYGNA</name>
<protein>
    <submittedName>
        <fullName evidence="1">Uncharacterized protein</fullName>
    </submittedName>
</protein>
<reference evidence="1" key="2">
    <citation type="submission" date="2025-08" db="UniProtKB">
        <authorList>
            <consortium name="Ensembl"/>
        </authorList>
    </citation>
    <scope>IDENTIFICATION</scope>
</reference>